<sequence length="135" mass="15016">MEQQQVESFVRDWPASSTAGKEGFIALWQQVQGLSDATLEFHARPGVSYSLRGICRDRASRPLFVMVDVIDDDPRWLSVCFYGEDVTDPEQRGDLVPGGLLGEDGLCFDIDEADPSVLDYVRRRIDEAYAAASIA</sequence>
<evidence type="ECO:0000313" key="2">
    <source>
        <dbReference type="Proteomes" id="UP000184139"/>
    </source>
</evidence>
<evidence type="ECO:0008006" key="3">
    <source>
        <dbReference type="Google" id="ProtNLM"/>
    </source>
</evidence>
<organism evidence="1 2">
    <name type="scientific">Desulfofustis glycolicus DSM 9705</name>
    <dbReference type="NCBI Taxonomy" id="1121409"/>
    <lineage>
        <taxon>Bacteria</taxon>
        <taxon>Pseudomonadati</taxon>
        <taxon>Thermodesulfobacteriota</taxon>
        <taxon>Desulfobulbia</taxon>
        <taxon>Desulfobulbales</taxon>
        <taxon>Desulfocapsaceae</taxon>
        <taxon>Desulfofustis</taxon>
    </lineage>
</organism>
<proteinExistence type="predicted"/>
<protein>
    <recommendedName>
        <fullName evidence="3">DUF5655 domain-containing protein</fullName>
    </recommendedName>
</protein>
<reference evidence="1 2" key="1">
    <citation type="submission" date="2016-11" db="EMBL/GenBank/DDBJ databases">
        <authorList>
            <person name="Jaros S."/>
            <person name="Januszkiewicz K."/>
            <person name="Wedrychowicz H."/>
        </authorList>
    </citation>
    <scope>NUCLEOTIDE SEQUENCE [LARGE SCALE GENOMIC DNA]</scope>
    <source>
        <strain evidence="1 2">DSM 9705</strain>
    </source>
</reference>
<gene>
    <name evidence="1" type="ORF">SAMN02745124_00223</name>
</gene>
<dbReference type="AlphaFoldDB" id="A0A1M5S9G7"/>
<dbReference type="RefSeq" id="WP_073372984.1">
    <property type="nucleotide sequence ID" value="NZ_FQXS01000001.1"/>
</dbReference>
<dbReference type="Proteomes" id="UP000184139">
    <property type="component" value="Unassembled WGS sequence"/>
</dbReference>
<dbReference type="EMBL" id="FQXS01000001">
    <property type="protein sequence ID" value="SHH34918.1"/>
    <property type="molecule type" value="Genomic_DNA"/>
</dbReference>
<name>A0A1M5S9G7_9BACT</name>
<evidence type="ECO:0000313" key="1">
    <source>
        <dbReference type="EMBL" id="SHH34918.1"/>
    </source>
</evidence>
<keyword evidence="2" id="KW-1185">Reference proteome</keyword>
<dbReference type="OrthoDB" id="5471290at2"/>
<accession>A0A1M5S9G7</accession>
<dbReference type="STRING" id="1121409.SAMN02745124_00223"/>